<dbReference type="OrthoDB" id="6639450at2759"/>
<protein>
    <submittedName>
        <fullName evidence="1">Maltase 2-like</fullName>
    </submittedName>
</protein>
<evidence type="ECO:0000313" key="1">
    <source>
        <dbReference type="EMBL" id="KAF0736113.1"/>
    </source>
</evidence>
<keyword evidence="2" id="KW-1185">Reference proteome</keyword>
<name>A0A6G0X7T3_APHCR</name>
<comment type="caution">
    <text evidence="1">The sequence shown here is derived from an EMBL/GenBank/DDBJ whole genome shotgun (WGS) entry which is preliminary data.</text>
</comment>
<dbReference type="Proteomes" id="UP000478052">
    <property type="component" value="Unassembled WGS sequence"/>
</dbReference>
<organism evidence="1 2">
    <name type="scientific">Aphis craccivora</name>
    <name type="common">Cowpea aphid</name>
    <dbReference type="NCBI Taxonomy" id="307492"/>
    <lineage>
        <taxon>Eukaryota</taxon>
        <taxon>Metazoa</taxon>
        <taxon>Ecdysozoa</taxon>
        <taxon>Arthropoda</taxon>
        <taxon>Hexapoda</taxon>
        <taxon>Insecta</taxon>
        <taxon>Pterygota</taxon>
        <taxon>Neoptera</taxon>
        <taxon>Paraneoptera</taxon>
        <taxon>Hemiptera</taxon>
        <taxon>Sternorrhyncha</taxon>
        <taxon>Aphidomorpha</taxon>
        <taxon>Aphidoidea</taxon>
        <taxon>Aphididae</taxon>
        <taxon>Aphidini</taxon>
        <taxon>Aphis</taxon>
        <taxon>Aphis</taxon>
    </lineage>
</organism>
<sequence length="149" mass="16553">FFKSISKLRQTETFKRGGLAIDILNDNTVFVLTRFLHGHENYTLMINMDTNYTQRVRLLDQISNSHNILTIVVGSGNSNFNSGNSISTTEWLTLSPGATIVLTDNLILTSPSIPVDDTPTKSTPSSSTQLYITSRIVLLCLFLIKICNI</sequence>
<dbReference type="AlphaFoldDB" id="A0A6G0X7T3"/>
<dbReference type="EMBL" id="VUJU01008063">
    <property type="protein sequence ID" value="KAF0736113.1"/>
    <property type="molecule type" value="Genomic_DNA"/>
</dbReference>
<evidence type="ECO:0000313" key="2">
    <source>
        <dbReference type="Proteomes" id="UP000478052"/>
    </source>
</evidence>
<proteinExistence type="predicted"/>
<feature type="non-terminal residue" evidence="1">
    <location>
        <position position="1"/>
    </location>
</feature>
<accession>A0A6G0X7T3</accession>
<reference evidence="1 2" key="1">
    <citation type="submission" date="2019-08" db="EMBL/GenBank/DDBJ databases">
        <title>Whole genome of Aphis craccivora.</title>
        <authorList>
            <person name="Voronova N.V."/>
            <person name="Shulinski R.S."/>
            <person name="Bandarenka Y.V."/>
            <person name="Zhorov D.G."/>
            <person name="Warner D."/>
        </authorList>
    </citation>
    <scope>NUCLEOTIDE SEQUENCE [LARGE SCALE GENOMIC DNA]</scope>
    <source>
        <strain evidence="1">180601</strain>
        <tissue evidence="1">Whole Body</tissue>
    </source>
</reference>
<gene>
    <name evidence="1" type="ORF">FWK35_00036077</name>
</gene>